<reference evidence="1" key="5">
    <citation type="journal article" date="2021" name="G3 (Bethesda)">
        <title>Aegilops tauschii genome assembly Aet v5.0 features greater sequence contiguity and improved annotation.</title>
        <authorList>
            <person name="Wang L."/>
            <person name="Zhu T."/>
            <person name="Rodriguez J.C."/>
            <person name="Deal K.R."/>
            <person name="Dubcovsky J."/>
            <person name="McGuire P.E."/>
            <person name="Lux T."/>
            <person name="Spannagl M."/>
            <person name="Mayer K.F.X."/>
            <person name="Baldrich P."/>
            <person name="Meyers B.C."/>
            <person name="Huo N."/>
            <person name="Gu Y.Q."/>
            <person name="Zhou H."/>
            <person name="Devos K.M."/>
            <person name="Bennetzen J.L."/>
            <person name="Unver T."/>
            <person name="Budak H."/>
            <person name="Gulick P.J."/>
            <person name="Galiba G."/>
            <person name="Kalapos B."/>
            <person name="Nelson D.R."/>
            <person name="Li P."/>
            <person name="You F.M."/>
            <person name="Luo M.C."/>
            <person name="Dvorak J."/>
        </authorList>
    </citation>
    <scope>NUCLEOTIDE SEQUENCE [LARGE SCALE GENOMIC DNA]</scope>
    <source>
        <strain evidence="1">cv. AL8/78</strain>
    </source>
</reference>
<proteinExistence type="predicted"/>
<dbReference type="Proteomes" id="UP000015105">
    <property type="component" value="Chromosome 3D"/>
</dbReference>
<dbReference type="EnsemblPlants" id="AET3Gv21245500.14">
    <property type="protein sequence ID" value="AET3Gv21245500.14"/>
    <property type="gene ID" value="AET3Gv21245500"/>
</dbReference>
<dbReference type="Gramene" id="AET3Gv21245500.14">
    <property type="protein sequence ID" value="AET3Gv21245500.14"/>
    <property type="gene ID" value="AET3Gv21245500"/>
</dbReference>
<name>A0A453GXP1_AEGTS</name>
<protein>
    <submittedName>
        <fullName evidence="1">Uncharacterized protein</fullName>
    </submittedName>
</protein>
<sequence length="55" mass="6213">MSKVHISAGLGNNLCSHLNTCIWQVRWKPAIHPEVYYVCCGKHGMLFPSRMPMGL</sequence>
<keyword evidence="2" id="KW-1185">Reference proteome</keyword>
<reference evidence="2" key="1">
    <citation type="journal article" date="2014" name="Science">
        <title>Ancient hybridizations among the ancestral genomes of bread wheat.</title>
        <authorList>
            <consortium name="International Wheat Genome Sequencing Consortium,"/>
            <person name="Marcussen T."/>
            <person name="Sandve S.R."/>
            <person name="Heier L."/>
            <person name="Spannagl M."/>
            <person name="Pfeifer M."/>
            <person name="Jakobsen K.S."/>
            <person name="Wulff B.B."/>
            <person name="Steuernagel B."/>
            <person name="Mayer K.F."/>
            <person name="Olsen O.A."/>
        </authorList>
    </citation>
    <scope>NUCLEOTIDE SEQUENCE [LARGE SCALE GENOMIC DNA]</scope>
    <source>
        <strain evidence="2">cv. AL8/78</strain>
    </source>
</reference>
<organism evidence="1 2">
    <name type="scientific">Aegilops tauschii subsp. strangulata</name>
    <name type="common">Goatgrass</name>
    <dbReference type="NCBI Taxonomy" id="200361"/>
    <lineage>
        <taxon>Eukaryota</taxon>
        <taxon>Viridiplantae</taxon>
        <taxon>Streptophyta</taxon>
        <taxon>Embryophyta</taxon>
        <taxon>Tracheophyta</taxon>
        <taxon>Spermatophyta</taxon>
        <taxon>Magnoliopsida</taxon>
        <taxon>Liliopsida</taxon>
        <taxon>Poales</taxon>
        <taxon>Poaceae</taxon>
        <taxon>BOP clade</taxon>
        <taxon>Pooideae</taxon>
        <taxon>Triticodae</taxon>
        <taxon>Triticeae</taxon>
        <taxon>Triticinae</taxon>
        <taxon>Aegilops</taxon>
    </lineage>
</organism>
<reference evidence="2" key="2">
    <citation type="journal article" date="2017" name="Nat. Plants">
        <title>The Aegilops tauschii genome reveals multiple impacts of transposons.</title>
        <authorList>
            <person name="Zhao G."/>
            <person name="Zou C."/>
            <person name="Li K."/>
            <person name="Wang K."/>
            <person name="Li T."/>
            <person name="Gao L."/>
            <person name="Zhang X."/>
            <person name="Wang H."/>
            <person name="Yang Z."/>
            <person name="Liu X."/>
            <person name="Jiang W."/>
            <person name="Mao L."/>
            <person name="Kong X."/>
            <person name="Jiao Y."/>
            <person name="Jia J."/>
        </authorList>
    </citation>
    <scope>NUCLEOTIDE SEQUENCE [LARGE SCALE GENOMIC DNA]</scope>
    <source>
        <strain evidence="2">cv. AL8/78</strain>
    </source>
</reference>
<reference evidence="1" key="4">
    <citation type="submission" date="2019-03" db="UniProtKB">
        <authorList>
            <consortium name="EnsemblPlants"/>
        </authorList>
    </citation>
    <scope>IDENTIFICATION</scope>
</reference>
<dbReference type="AlphaFoldDB" id="A0A453GXP1"/>
<evidence type="ECO:0000313" key="2">
    <source>
        <dbReference type="Proteomes" id="UP000015105"/>
    </source>
</evidence>
<accession>A0A453GXP1</accession>
<evidence type="ECO:0000313" key="1">
    <source>
        <dbReference type="EnsemblPlants" id="AET3Gv21245500.14"/>
    </source>
</evidence>
<reference evidence="1" key="3">
    <citation type="journal article" date="2017" name="Nature">
        <title>Genome sequence of the progenitor of the wheat D genome Aegilops tauschii.</title>
        <authorList>
            <person name="Luo M.C."/>
            <person name="Gu Y.Q."/>
            <person name="Puiu D."/>
            <person name="Wang H."/>
            <person name="Twardziok S.O."/>
            <person name="Deal K.R."/>
            <person name="Huo N."/>
            <person name="Zhu T."/>
            <person name="Wang L."/>
            <person name="Wang Y."/>
            <person name="McGuire P.E."/>
            <person name="Liu S."/>
            <person name="Long H."/>
            <person name="Ramasamy R.K."/>
            <person name="Rodriguez J.C."/>
            <person name="Van S.L."/>
            <person name="Yuan L."/>
            <person name="Wang Z."/>
            <person name="Xia Z."/>
            <person name="Xiao L."/>
            <person name="Anderson O.D."/>
            <person name="Ouyang S."/>
            <person name="Liang Y."/>
            <person name="Zimin A.V."/>
            <person name="Pertea G."/>
            <person name="Qi P."/>
            <person name="Bennetzen J.L."/>
            <person name="Dai X."/>
            <person name="Dawson M.W."/>
            <person name="Muller H.G."/>
            <person name="Kugler K."/>
            <person name="Rivarola-Duarte L."/>
            <person name="Spannagl M."/>
            <person name="Mayer K.F.X."/>
            <person name="Lu F.H."/>
            <person name="Bevan M.W."/>
            <person name="Leroy P."/>
            <person name="Li P."/>
            <person name="You F.M."/>
            <person name="Sun Q."/>
            <person name="Liu Z."/>
            <person name="Lyons E."/>
            <person name="Wicker T."/>
            <person name="Salzberg S.L."/>
            <person name="Devos K.M."/>
            <person name="Dvorak J."/>
        </authorList>
    </citation>
    <scope>NUCLEOTIDE SEQUENCE [LARGE SCALE GENOMIC DNA]</scope>
    <source>
        <strain evidence="1">cv. AL8/78</strain>
    </source>
</reference>